<reference evidence="13 14" key="1">
    <citation type="submission" date="2024-04" db="EMBL/GenBank/DDBJ databases">
        <title>Albibacterium profundi sp. nov., isolated from sediment of the Challenger Deep of Mariana Trench.</title>
        <authorList>
            <person name="Wang Y."/>
        </authorList>
    </citation>
    <scope>NUCLEOTIDE SEQUENCE [LARGE SCALE GENOMIC DNA]</scope>
    <source>
        <strain evidence="13 14">RHL897</strain>
    </source>
</reference>
<dbReference type="SUPFAM" id="SSF55821">
    <property type="entry name" value="YrdC/RibB"/>
    <property type="match status" value="1"/>
</dbReference>
<evidence type="ECO:0000256" key="10">
    <source>
        <dbReference type="ARBA" id="ARBA00029774"/>
    </source>
</evidence>
<evidence type="ECO:0000313" key="13">
    <source>
        <dbReference type="EMBL" id="MFB5946563.1"/>
    </source>
</evidence>
<evidence type="ECO:0000256" key="8">
    <source>
        <dbReference type="ARBA" id="ARBA00022741"/>
    </source>
</evidence>
<evidence type="ECO:0000256" key="4">
    <source>
        <dbReference type="ARBA" id="ARBA00022490"/>
    </source>
</evidence>
<evidence type="ECO:0000259" key="12">
    <source>
        <dbReference type="PROSITE" id="PS51163"/>
    </source>
</evidence>
<keyword evidence="5 13" id="KW-0808">Transferase</keyword>
<evidence type="ECO:0000256" key="3">
    <source>
        <dbReference type="ARBA" id="ARBA00012584"/>
    </source>
</evidence>
<dbReference type="NCBIfam" id="TIGR00057">
    <property type="entry name" value="L-threonylcarbamoyladenylate synthase"/>
    <property type="match status" value="1"/>
</dbReference>
<evidence type="ECO:0000256" key="11">
    <source>
        <dbReference type="ARBA" id="ARBA00048366"/>
    </source>
</evidence>
<dbReference type="PANTHER" id="PTHR17490:SF16">
    <property type="entry name" value="THREONYLCARBAMOYL-AMP SYNTHASE"/>
    <property type="match status" value="1"/>
</dbReference>
<dbReference type="EMBL" id="JBBVGT010000003">
    <property type="protein sequence ID" value="MFB5946563.1"/>
    <property type="molecule type" value="Genomic_DNA"/>
</dbReference>
<dbReference type="Gene3D" id="3.90.870.10">
    <property type="entry name" value="DHBP synthase"/>
    <property type="match status" value="1"/>
</dbReference>
<keyword evidence="6" id="KW-0819">tRNA processing</keyword>
<organism evidence="13 14">
    <name type="scientific">Albibacterium profundi</name>
    <dbReference type="NCBI Taxonomy" id="3134906"/>
    <lineage>
        <taxon>Bacteria</taxon>
        <taxon>Pseudomonadati</taxon>
        <taxon>Bacteroidota</taxon>
        <taxon>Sphingobacteriia</taxon>
        <taxon>Sphingobacteriales</taxon>
        <taxon>Sphingobacteriaceae</taxon>
        <taxon>Albibacterium</taxon>
    </lineage>
</organism>
<dbReference type="PROSITE" id="PS51163">
    <property type="entry name" value="YRDC"/>
    <property type="match status" value="1"/>
</dbReference>
<dbReference type="InterPro" id="IPR006070">
    <property type="entry name" value="Sua5-like_dom"/>
</dbReference>
<comment type="similarity">
    <text evidence="2">Belongs to the SUA5 family.</text>
</comment>
<name>A0ABV5CG66_9SPHI</name>
<dbReference type="EC" id="2.7.7.87" evidence="3"/>
<evidence type="ECO:0000256" key="2">
    <source>
        <dbReference type="ARBA" id="ARBA00007663"/>
    </source>
</evidence>
<dbReference type="Proteomes" id="UP001580928">
    <property type="component" value="Unassembled WGS sequence"/>
</dbReference>
<comment type="catalytic activity">
    <reaction evidence="11">
        <text>L-threonine + hydrogencarbonate + ATP = L-threonylcarbamoyladenylate + diphosphate + H2O</text>
        <dbReference type="Rhea" id="RHEA:36407"/>
        <dbReference type="ChEBI" id="CHEBI:15377"/>
        <dbReference type="ChEBI" id="CHEBI:17544"/>
        <dbReference type="ChEBI" id="CHEBI:30616"/>
        <dbReference type="ChEBI" id="CHEBI:33019"/>
        <dbReference type="ChEBI" id="CHEBI:57926"/>
        <dbReference type="ChEBI" id="CHEBI:73682"/>
        <dbReference type="EC" id="2.7.7.87"/>
    </reaction>
</comment>
<dbReference type="Pfam" id="PF01300">
    <property type="entry name" value="Sua5_yciO_yrdC"/>
    <property type="match status" value="1"/>
</dbReference>
<feature type="domain" description="YrdC-like" evidence="12">
    <location>
        <begin position="5"/>
        <end position="190"/>
    </location>
</feature>
<protein>
    <recommendedName>
        <fullName evidence="10">L-threonylcarbamoyladenylate synthase</fullName>
        <ecNumber evidence="3">2.7.7.87</ecNumber>
    </recommendedName>
    <alternativeName>
        <fullName evidence="10">L-threonylcarbamoyladenylate synthase</fullName>
    </alternativeName>
</protein>
<dbReference type="InterPro" id="IPR017945">
    <property type="entry name" value="DHBP_synth_RibB-like_a/b_dom"/>
</dbReference>
<proteinExistence type="inferred from homology"/>
<dbReference type="GO" id="GO:0061710">
    <property type="term" value="F:L-threonylcarbamoyladenylate synthase"/>
    <property type="evidence" value="ECO:0007669"/>
    <property type="project" value="UniProtKB-EC"/>
</dbReference>
<keyword evidence="8" id="KW-0547">Nucleotide-binding</keyword>
<comment type="caution">
    <text evidence="13">The sequence shown here is derived from an EMBL/GenBank/DDBJ whole genome shotgun (WGS) entry which is preliminary data.</text>
</comment>
<keyword evidence="4" id="KW-0963">Cytoplasm</keyword>
<dbReference type="PANTHER" id="PTHR17490">
    <property type="entry name" value="SUA5"/>
    <property type="match status" value="1"/>
</dbReference>
<evidence type="ECO:0000256" key="7">
    <source>
        <dbReference type="ARBA" id="ARBA00022695"/>
    </source>
</evidence>
<dbReference type="InterPro" id="IPR050156">
    <property type="entry name" value="TC-AMP_synthase_SUA5"/>
</dbReference>
<evidence type="ECO:0000256" key="1">
    <source>
        <dbReference type="ARBA" id="ARBA00004496"/>
    </source>
</evidence>
<evidence type="ECO:0000256" key="5">
    <source>
        <dbReference type="ARBA" id="ARBA00022679"/>
    </source>
</evidence>
<keyword evidence="9" id="KW-0067">ATP-binding</keyword>
<keyword evidence="14" id="KW-1185">Reference proteome</keyword>
<keyword evidence="7 13" id="KW-0548">Nucleotidyltransferase</keyword>
<evidence type="ECO:0000256" key="6">
    <source>
        <dbReference type="ARBA" id="ARBA00022694"/>
    </source>
</evidence>
<comment type="subcellular location">
    <subcellularLocation>
        <location evidence="1">Cytoplasm</location>
    </subcellularLocation>
</comment>
<sequence length="190" mass="20651">MISLKDDINNALKVLNAGGIILYPTDTIWGIGCDATNEEAVKKVNELKGRIVGKHLIVLLDTENKLASYVREIPDVAYELMDVTDRPLTIVYSGAKNLAGSLISGDGTIGIRVVKHDFCKQLIARFRKPIVSTSANYSGQPSPASFADIDAELIASVDYVVQHGQEEYSEGKSSTIIKLGPSGQFELIRK</sequence>
<evidence type="ECO:0000256" key="9">
    <source>
        <dbReference type="ARBA" id="ARBA00022840"/>
    </source>
</evidence>
<evidence type="ECO:0000313" key="14">
    <source>
        <dbReference type="Proteomes" id="UP001580928"/>
    </source>
</evidence>
<dbReference type="RefSeq" id="WP_375558092.1">
    <property type="nucleotide sequence ID" value="NZ_JBBVGT010000003.1"/>
</dbReference>
<gene>
    <name evidence="13" type="ORF">WKR92_12065</name>
</gene>
<accession>A0ABV5CG66</accession>